<evidence type="ECO:0000259" key="2">
    <source>
        <dbReference type="PROSITE" id="PS51192"/>
    </source>
</evidence>
<gene>
    <name evidence="3" type="ORF">S03H2_14457</name>
</gene>
<dbReference type="PROSITE" id="PS51192">
    <property type="entry name" value="HELICASE_ATP_BIND_1"/>
    <property type="match status" value="1"/>
</dbReference>
<dbReference type="InterPro" id="IPR051268">
    <property type="entry name" value="Type-I_R_enzyme_R_subunit"/>
</dbReference>
<organism evidence="3">
    <name type="scientific">marine sediment metagenome</name>
    <dbReference type="NCBI Taxonomy" id="412755"/>
    <lineage>
        <taxon>unclassified sequences</taxon>
        <taxon>metagenomes</taxon>
        <taxon>ecological metagenomes</taxon>
    </lineage>
</organism>
<reference evidence="3" key="1">
    <citation type="journal article" date="2014" name="Front. Microbiol.">
        <title>High frequency of phylogenetically diverse reductive dehalogenase-homologous genes in deep subseafloor sedimentary metagenomes.</title>
        <authorList>
            <person name="Kawai M."/>
            <person name="Futagami T."/>
            <person name="Toyoda A."/>
            <person name="Takaki Y."/>
            <person name="Nishi S."/>
            <person name="Hori S."/>
            <person name="Arai W."/>
            <person name="Tsubouchi T."/>
            <person name="Morono Y."/>
            <person name="Uchiyama I."/>
            <person name="Ito T."/>
            <person name="Fujiyama A."/>
            <person name="Inagaki F."/>
            <person name="Takami H."/>
        </authorList>
    </citation>
    <scope>NUCLEOTIDE SEQUENCE</scope>
    <source>
        <strain evidence="3">Expedition CK06-06</strain>
    </source>
</reference>
<feature type="non-terminal residue" evidence="3">
    <location>
        <position position="408"/>
    </location>
</feature>
<dbReference type="Gene3D" id="3.40.50.300">
    <property type="entry name" value="P-loop containing nucleotide triphosphate hydrolases"/>
    <property type="match status" value="2"/>
</dbReference>
<protein>
    <recommendedName>
        <fullName evidence="2">Helicase ATP-binding domain-containing protein</fullName>
    </recommendedName>
</protein>
<dbReference type="SUPFAM" id="SSF52540">
    <property type="entry name" value="P-loop containing nucleoside triphosphate hydrolases"/>
    <property type="match status" value="1"/>
</dbReference>
<dbReference type="NCBIfam" id="TIGR00348">
    <property type="entry name" value="hsdR"/>
    <property type="match status" value="1"/>
</dbReference>
<dbReference type="Gene3D" id="3.90.1570.50">
    <property type="match status" value="1"/>
</dbReference>
<evidence type="ECO:0000313" key="3">
    <source>
        <dbReference type="EMBL" id="GAH44158.1"/>
    </source>
</evidence>
<dbReference type="GO" id="GO:0009035">
    <property type="term" value="F:type I site-specific deoxyribonuclease activity"/>
    <property type="evidence" value="ECO:0007669"/>
    <property type="project" value="InterPro"/>
</dbReference>
<dbReference type="GO" id="GO:0005524">
    <property type="term" value="F:ATP binding"/>
    <property type="evidence" value="ECO:0007669"/>
    <property type="project" value="InterPro"/>
</dbReference>
<accession>X1HFS3</accession>
<dbReference type="AlphaFoldDB" id="X1HFS3"/>
<dbReference type="InterPro" id="IPR014001">
    <property type="entry name" value="Helicase_ATP-bd"/>
</dbReference>
<dbReference type="Pfam" id="PF18766">
    <property type="entry name" value="SWI2_SNF2"/>
    <property type="match status" value="1"/>
</dbReference>
<comment type="caution">
    <text evidence="3">The sequence shown here is derived from an EMBL/GenBank/DDBJ whole genome shotgun (WGS) entry which is preliminary data.</text>
</comment>
<dbReference type="GO" id="GO:0009307">
    <property type="term" value="P:DNA restriction-modification system"/>
    <property type="evidence" value="ECO:0007669"/>
    <property type="project" value="UniProtKB-KW"/>
</dbReference>
<dbReference type="EMBL" id="BARU01007337">
    <property type="protein sequence ID" value="GAH44158.1"/>
    <property type="molecule type" value="Genomic_DNA"/>
</dbReference>
<dbReference type="PANTHER" id="PTHR30195:SF15">
    <property type="entry name" value="TYPE I RESTRICTION ENZYME HINDI ENDONUCLEASE SUBUNIT"/>
    <property type="match status" value="1"/>
</dbReference>
<keyword evidence="1" id="KW-0680">Restriction system</keyword>
<name>X1HFS3_9ZZZZ</name>
<sequence>CKDPTKPGGTWFDAYKQIKDYENIVPELYKYVQIGVAAEARAKYFPIASWQDDVKKYEWREGIKDSIDATIEMLKPRKLLDIVKNFFFSRIEYGNATKVITRYMQYRAANKIVNRVLGHLAGEEDKNKGLIWHWQGSGKTLTMIFAAHKLYYNPILENPTIFFIVDRIELEEQLYTEFYSLDILKPEIIGSVDELQKVLSYDSYRGKRGIFITLIHKFRKEELNVLQKYLEKVSQDKTTIMNRQNVIAFVDEGHRTQYGLLAAQMKAILRNAFFFAMTGTPISKPKHGRDTYEQFAYLPEEPYLDRYFILESIKDGFTTKIVYQPRLEELHLKKDMLETFLEVELDEIPEFARTEVEAKTKARLNPINVFLENQTRIAQIAQDIAQHFKENVDGKFKAMIVAASRKAC</sequence>
<proteinExistence type="predicted"/>
<feature type="domain" description="Helicase ATP-binding" evidence="2">
    <location>
        <begin position="120"/>
        <end position="299"/>
    </location>
</feature>
<dbReference type="PANTHER" id="PTHR30195">
    <property type="entry name" value="TYPE I SITE-SPECIFIC DEOXYRIBONUCLEASE PROTEIN SUBUNIT M AND R"/>
    <property type="match status" value="1"/>
</dbReference>
<evidence type="ECO:0000256" key="1">
    <source>
        <dbReference type="ARBA" id="ARBA00022747"/>
    </source>
</evidence>
<feature type="non-terminal residue" evidence="3">
    <location>
        <position position="1"/>
    </location>
</feature>
<dbReference type="InterPro" id="IPR040980">
    <property type="entry name" value="SWI2_SNF2"/>
</dbReference>
<dbReference type="SMART" id="SM00487">
    <property type="entry name" value="DEXDc"/>
    <property type="match status" value="1"/>
</dbReference>
<dbReference type="GO" id="GO:0003677">
    <property type="term" value="F:DNA binding"/>
    <property type="evidence" value="ECO:0007669"/>
    <property type="project" value="InterPro"/>
</dbReference>
<dbReference type="InterPro" id="IPR027417">
    <property type="entry name" value="P-loop_NTPase"/>
</dbReference>
<dbReference type="InterPro" id="IPR004473">
    <property type="entry name" value="Restrct_endonuc_typeI_HsdR"/>
</dbReference>